<reference evidence="6" key="1">
    <citation type="thesis" date="2021" institute="BYU ScholarsArchive" country="Provo, UT, USA">
        <title>Applications of and Algorithms for Genome Assembly and Genomic Analyses with an Emphasis on Marine Teleosts.</title>
        <authorList>
            <person name="Pickett B.D."/>
        </authorList>
    </citation>
    <scope>NUCLEOTIDE SEQUENCE</scope>
    <source>
        <strain evidence="6">HI-2016</strain>
    </source>
</reference>
<organism evidence="6 7">
    <name type="scientific">Albula glossodonta</name>
    <name type="common">roundjaw bonefish</name>
    <dbReference type="NCBI Taxonomy" id="121402"/>
    <lineage>
        <taxon>Eukaryota</taxon>
        <taxon>Metazoa</taxon>
        <taxon>Chordata</taxon>
        <taxon>Craniata</taxon>
        <taxon>Vertebrata</taxon>
        <taxon>Euteleostomi</taxon>
        <taxon>Actinopterygii</taxon>
        <taxon>Neopterygii</taxon>
        <taxon>Teleostei</taxon>
        <taxon>Albuliformes</taxon>
        <taxon>Albulidae</taxon>
        <taxon>Albula</taxon>
    </lineage>
</organism>
<keyword evidence="2" id="KW-0805">Transcription regulation</keyword>
<evidence type="ECO:0000256" key="5">
    <source>
        <dbReference type="ARBA" id="ARBA00023242"/>
    </source>
</evidence>
<dbReference type="GO" id="GO:0005634">
    <property type="term" value="C:nucleus"/>
    <property type="evidence" value="ECO:0007669"/>
    <property type="project" value="UniProtKB-SubCell"/>
</dbReference>
<comment type="caution">
    <text evidence="6">The sequence shown here is derived from an EMBL/GenBank/DDBJ whole genome shotgun (WGS) entry which is preliminary data.</text>
</comment>
<dbReference type="GO" id="GO:0000981">
    <property type="term" value="F:DNA-binding transcription factor activity, RNA polymerase II-specific"/>
    <property type="evidence" value="ECO:0007669"/>
    <property type="project" value="TreeGrafter"/>
</dbReference>
<accession>A0A8T2MZM9</accession>
<dbReference type="OrthoDB" id="6022628at2759"/>
<evidence type="ECO:0000313" key="7">
    <source>
        <dbReference type="Proteomes" id="UP000824540"/>
    </source>
</evidence>
<dbReference type="InterPro" id="IPR052207">
    <property type="entry name" value="Max-like/E-box_TFs"/>
</dbReference>
<keyword evidence="7" id="KW-1185">Reference proteome</keyword>
<dbReference type="EMBL" id="JAFBMS010000210">
    <property type="protein sequence ID" value="KAG9333223.1"/>
    <property type="molecule type" value="Genomic_DNA"/>
</dbReference>
<evidence type="ECO:0000256" key="2">
    <source>
        <dbReference type="ARBA" id="ARBA00023015"/>
    </source>
</evidence>
<gene>
    <name evidence="6" type="ORF">JZ751_013004</name>
</gene>
<sequence>MQEEAKRLREEIEELKHLHQLCGVSDVLDTCEVFPIFLGDVPLTLTPQFSIIIRPLFESFNGAVSTTSTEELCQSTLRWLECHCSLPVLRP</sequence>
<dbReference type="Proteomes" id="UP000824540">
    <property type="component" value="Unassembled WGS sequence"/>
</dbReference>
<comment type="subcellular location">
    <subcellularLocation>
        <location evidence="1">Nucleus</location>
    </subcellularLocation>
</comment>
<evidence type="ECO:0000256" key="4">
    <source>
        <dbReference type="ARBA" id="ARBA00023163"/>
    </source>
</evidence>
<evidence type="ECO:0000313" key="6">
    <source>
        <dbReference type="EMBL" id="KAG9333223.1"/>
    </source>
</evidence>
<keyword evidence="4" id="KW-0804">Transcription</keyword>
<dbReference type="PANTHER" id="PTHR15741">
    <property type="entry name" value="BASIC HELIX-LOOP-HELIX ZIP TRANSCRIPTION FACTOR"/>
    <property type="match status" value="1"/>
</dbReference>
<keyword evidence="5" id="KW-0539">Nucleus</keyword>
<proteinExistence type="predicted"/>
<dbReference type="GO" id="GO:0000978">
    <property type="term" value="F:RNA polymerase II cis-regulatory region sequence-specific DNA binding"/>
    <property type="evidence" value="ECO:0007669"/>
    <property type="project" value="TreeGrafter"/>
</dbReference>
<dbReference type="PANTHER" id="PTHR15741:SF37">
    <property type="entry name" value="LD38259P"/>
    <property type="match status" value="1"/>
</dbReference>
<dbReference type="AlphaFoldDB" id="A0A8T2MZM9"/>
<feature type="non-terminal residue" evidence="6">
    <location>
        <position position="1"/>
    </location>
</feature>
<name>A0A8T2MZM9_9TELE</name>
<keyword evidence="3" id="KW-0238">DNA-binding</keyword>
<evidence type="ECO:0000256" key="3">
    <source>
        <dbReference type="ARBA" id="ARBA00023125"/>
    </source>
</evidence>
<protein>
    <submittedName>
        <fullName evidence="6">Uncharacterized protein</fullName>
    </submittedName>
</protein>
<evidence type="ECO:0000256" key="1">
    <source>
        <dbReference type="ARBA" id="ARBA00004123"/>
    </source>
</evidence>